<reference evidence="2 3" key="1">
    <citation type="journal article" date="2023" name="Nucleic Acids Res.">
        <title>The hologenome of Daphnia magna reveals possible DNA methylation and microbiome-mediated evolution of the host genome.</title>
        <authorList>
            <person name="Chaturvedi A."/>
            <person name="Li X."/>
            <person name="Dhandapani V."/>
            <person name="Marshall H."/>
            <person name="Kissane S."/>
            <person name="Cuenca-Cambronero M."/>
            <person name="Asole G."/>
            <person name="Calvet F."/>
            <person name="Ruiz-Romero M."/>
            <person name="Marangio P."/>
            <person name="Guigo R."/>
            <person name="Rago D."/>
            <person name="Mirbahai L."/>
            <person name="Eastwood N."/>
            <person name="Colbourne J.K."/>
            <person name="Zhou J."/>
            <person name="Mallon E."/>
            <person name="Orsini L."/>
        </authorList>
    </citation>
    <scope>NUCLEOTIDE SEQUENCE [LARGE SCALE GENOMIC DNA]</scope>
    <source>
        <strain evidence="2">LRV0_1</strain>
    </source>
</reference>
<organism evidence="2 3">
    <name type="scientific">Daphnia magna</name>
    <dbReference type="NCBI Taxonomy" id="35525"/>
    <lineage>
        <taxon>Eukaryota</taxon>
        <taxon>Metazoa</taxon>
        <taxon>Ecdysozoa</taxon>
        <taxon>Arthropoda</taxon>
        <taxon>Crustacea</taxon>
        <taxon>Branchiopoda</taxon>
        <taxon>Diplostraca</taxon>
        <taxon>Cladocera</taxon>
        <taxon>Anomopoda</taxon>
        <taxon>Daphniidae</taxon>
        <taxon>Daphnia</taxon>
    </lineage>
</organism>
<protein>
    <submittedName>
        <fullName evidence="2">Uncharacterized protein</fullName>
    </submittedName>
</protein>
<evidence type="ECO:0000256" key="1">
    <source>
        <dbReference type="SAM" id="MobiDB-lite"/>
    </source>
</evidence>
<keyword evidence="3" id="KW-1185">Reference proteome</keyword>
<evidence type="ECO:0000313" key="3">
    <source>
        <dbReference type="Proteomes" id="UP001234178"/>
    </source>
</evidence>
<dbReference type="Proteomes" id="UP001234178">
    <property type="component" value="Unassembled WGS sequence"/>
</dbReference>
<accession>A0ABR0A821</accession>
<dbReference type="EMBL" id="JAOYFB010000036">
    <property type="protein sequence ID" value="KAK4021188.1"/>
    <property type="molecule type" value="Genomic_DNA"/>
</dbReference>
<feature type="compositionally biased region" description="Basic and acidic residues" evidence="1">
    <location>
        <begin position="88"/>
        <end position="100"/>
    </location>
</feature>
<evidence type="ECO:0000313" key="2">
    <source>
        <dbReference type="EMBL" id="KAK4021188.1"/>
    </source>
</evidence>
<proteinExistence type="predicted"/>
<name>A0ABR0A821_9CRUS</name>
<sequence>MPLVESEIVCGFFENENLELDSLRPWCGPTKSLVVICDHWSFRATPKQEKKIDTAASSLHSTKKHEVTVANVSRQAKPFVRLVVPFGEQEKEGGQTEKGRTRSRSLRPGHGVLGIPDLRPFYAEHSPYFLRVVYDMS</sequence>
<feature type="region of interest" description="Disordered" evidence="1">
    <location>
        <begin position="87"/>
        <end position="109"/>
    </location>
</feature>
<comment type="caution">
    <text evidence="2">The sequence shown here is derived from an EMBL/GenBank/DDBJ whole genome shotgun (WGS) entry which is preliminary data.</text>
</comment>
<gene>
    <name evidence="2" type="ORF">OUZ56_003107</name>
</gene>